<keyword evidence="3" id="KW-1185">Reference proteome</keyword>
<evidence type="ECO:0000259" key="1">
    <source>
        <dbReference type="Pfam" id="PF13511"/>
    </source>
</evidence>
<organism evidence="2 3">
    <name type="scientific">Acidihalobacter yilgarnensis</name>
    <dbReference type="NCBI Taxonomy" id="2819280"/>
    <lineage>
        <taxon>Bacteria</taxon>
        <taxon>Pseudomonadati</taxon>
        <taxon>Pseudomonadota</taxon>
        <taxon>Gammaproteobacteria</taxon>
        <taxon>Chromatiales</taxon>
        <taxon>Ectothiorhodospiraceae</taxon>
        <taxon>Acidihalobacter</taxon>
    </lineage>
</organism>
<evidence type="ECO:0000313" key="2">
    <source>
        <dbReference type="EMBL" id="AOU96711.1"/>
    </source>
</evidence>
<gene>
    <name evidence="2" type="ORF">BI364_00570</name>
</gene>
<reference evidence="3" key="1">
    <citation type="submission" date="2016-09" db="EMBL/GenBank/DDBJ databases">
        <title>Acidihalobacter prosperus F5.</title>
        <authorList>
            <person name="Khaleque H.N."/>
            <person name="Ramsay J.P."/>
            <person name="Kaksonen A.H."/>
            <person name="Boxall N.J."/>
            <person name="Watkin E.L.J."/>
        </authorList>
    </citation>
    <scope>NUCLEOTIDE SEQUENCE [LARGE SCALE GENOMIC DNA]</scope>
    <source>
        <strain evidence="3">F5</strain>
    </source>
</reference>
<dbReference type="EMBL" id="CP017415">
    <property type="protein sequence ID" value="AOU96711.1"/>
    <property type="molecule type" value="Genomic_DNA"/>
</dbReference>
<dbReference type="AlphaFoldDB" id="A0A1D8IJZ7"/>
<proteinExistence type="predicted"/>
<dbReference type="RefSeq" id="WP_070077105.1">
    <property type="nucleotide sequence ID" value="NZ_CP017415.1"/>
</dbReference>
<accession>A0A1D8IJZ7</accession>
<protein>
    <recommendedName>
        <fullName evidence="1">DUF4124 domain-containing protein</fullName>
    </recommendedName>
</protein>
<dbReference type="KEGG" id="aprs:BI364_00570"/>
<name>A0A1D8IJZ7_9GAMM</name>
<dbReference type="Proteomes" id="UP000095401">
    <property type="component" value="Chromosome"/>
</dbReference>
<dbReference type="InterPro" id="IPR025392">
    <property type="entry name" value="DUF4124"/>
</dbReference>
<dbReference type="Pfam" id="PF13511">
    <property type="entry name" value="DUF4124"/>
    <property type="match status" value="1"/>
</dbReference>
<evidence type="ECO:0000313" key="3">
    <source>
        <dbReference type="Proteomes" id="UP000095401"/>
    </source>
</evidence>
<sequence>MSALHAVDRRAAHGRRWVVLAVLLLISVWGASSILQAQAGIYRWRDAKGVVHYDQSLPEAAVSRGYEVLGSNGEVTRRVPPPLTPAEQAAAKLKAEAAGREEAREEARERHDRMLLQTFGSVGDIKHMRDERLRALGVQIQLAHDRVRQLGQDAAASERAAAQAALEGLLRRRSDIRQEFRADIERFRQLKKDGASGP</sequence>
<feature type="domain" description="DUF4124" evidence="1">
    <location>
        <begin position="34"/>
        <end position="90"/>
    </location>
</feature>